<dbReference type="GO" id="GO:0031122">
    <property type="term" value="P:cytoplasmic microtubule organization"/>
    <property type="evidence" value="ECO:0007669"/>
    <property type="project" value="TreeGrafter"/>
</dbReference>
<keyword evidence="4 6" id="KW-0493">Microtubule</keyword>
<feature type="domain" description="Gamma tubulin complex component protein N-terminal" evidence="9">
    <location>
        <begin position="2"/>
        <end position="304"/>
    </location>
</feature>
<dbReference type="GO" id="GO:0051011">
    <property type="term" value="F:microtubule minus-end binding"/>
    <property type="evidence" value="ECO:0007669"/>
    <property type="project" value="TreeGrafter"/>
</dbReference>
<feature type="region of interest" description="Disordered" evidence="7">
    <location>
        <begin position="483"/>
        <end position="509"/>
    </location>
</feature>
<protein>
    <recommendedName>
        <fullName evidence="6">Spindle pole body component</fullName>
    </recommendedName>
</protein>
<comment type="similarity">
    <text evidence="2 6">Belongs to the TUBGCP family.</text>
</comment>
<dbReference type="PANTHER" id="PTHR19302:SF27">
    <property type="entry name" value="GAMMA-TUBULIN COMPLEX COMPONENT 4"/>
    <property type="match status" value="1"/>
</dbReference>
<sequence length="756" mass="85010">MLHEILLALSGHPSPLFYENQDPQATPDHQTPFPALSSTERSLLSSVGTLAEVHNKTRQFCHQISSTHPSLVCRAVATCISTVHLARFQRKILLVEEQILRKDASQVGAYDIVPLAGIIAEFDPWQGLMSWYCMIAEFMLAPKQEPKESCTASSIINRLRRETSTGYFDIEQAALDLRGVAERAWLRQLSSWLLYGNLSKGATYDFFITANTENGETEFHLHTDHLPHFVDEDVAASIHLVGRSLNLIKTRKLMANSSVADISLLPNQASVLSTLQCPLTSSQFSAAIHRIRQTFSQKTLRYLLPLPRILQLLDLMAAFFLLGRGEFAVCLISEADRCMEERRQMSNRSTTTQDTSLKSLMVTEGEISSVLARTWSTLLSMTDDSDASDPIFDLGRKLLSLNMSSNRSQVSTSHHGIKNTHHSFYDMLLSIPVQLTLSIPSPLDLFLTSSDVEKYSSIHAYLLAIRRAHMHLSQLWRQTLLRRDHPAPTGPPRSNTDYGRRVLKQKRERERERRLECRKVWATCSAGVLLLSELGEYFEGQVVQNSWLQFRSWIQRSQPDGENAMSAMRDLSLVSAGSDKHETSMQDTGNAGSRSHDPESVASAHRTFISSLCTSLLITDPAFTGILRSFLANIQALTGSFTRLALIRSALDLESDEGVVDALMDYEHEETTVKLELDRSRKRLDGDMKALLVRLRELDHSTLRTNTEESDGFEVDDPSRRPYQPDQSGGVDQLLMKLDFGALVERNEEDAVYDLL</sequence>
<evidence type="ECO:0000256" key="4">
    <source>
        <dbReference type="ARBA" id="ARBA00022701"/>
    </source>
</evidence>
<dbReference type="OrthoDB" id="78652at2759"/>
<dbReference type="EMBL" id="ML975166">
    <property type="protein sequence ID" value="KAF1810503.1"/>
    <property type="molecule type" value="Genomic_DNA"/>
</dbReference>
<dbReference type="GO" id="GO:0000930">
    <property type="term" value="C:gamma-tubulin complex"/>
    <property type="evidence" value="ECO:0007669"/>
    <property type="project" value="TreeGrafter"/>
</dbReference>
<evidence type="ECO:0000259" key="8">
    <source>
        <dbReference type="Pfam" id="PF04130"/>
    </source>
</evidence>
<dbReference type="GO" id="GO:0000278">
    <property type="term" value="P:mitotic cell cycle"/>
    <property type="evidence" value="ECO:0007669"/>
    <property type="project" value="TreeGrafter"/>
</dbReference>
<evidence type="ECO:0000256" key="7">
    <source>
        <dbReference type="SAM" id="MobiDB-lite"/>
    </source>
</evidence>
<evidence type="ECO:0000256" key="5">
    <source>
        <dbReference type="ARBA" id="ARBA00023212"/>
    </source>
</evidence>
<dbReference type="Gene3D" id="1.20.120.1900">
    <property type="entry name" value="Gamma-tubulin complex, C-terminal domain"/>
    <property type="match status" value="1"/>
</dbReference>
<evidence type="ECO:0000256" key="1">
    <source>
        <dbReference type="ARBA" id="ARBA00004267"/>
    </source>
</evidence>
<comment type="subcellular location">
    <subcellularLocation>
        <location evidence="1 6">Cytoplasm</location>
        <location evidence="1 6">Cytoskeleton</location>
        <location evidence="1 6">Microtubule organizing center</location>
    </subcellularLocation>
</comment>
<reference evidence="12" key="2">
    <citation type="submission" date="2020-04" db="EMBL/GenBank/DDBJ databases">
        <authorList>
            <consortium name="NCBI Genome Project"/>
        </authorList>
    </citation>
    <scope>NUCLEOTIDE SEQUENCE</scope>
    <source>
        <strain evidence="12">CBS 781.70</strain>
    </source>
</reference>
<reference evidence="10 12" key="1">
    <citation type="submission" date="2020-01" db="EMBL/GenBank/DDBJ databases">
        <authorList>
            <consortium name="DOE Joint Genome Institute"/>
            <person name="Haridas S."/>
            <person name="Albert R."/>
            <person name="Binder M."/>
            <person name="Bloem J."/>
            <person name="Labutti K."/>
            <person name="Salamov A."/>
            <person name="Andreopoulos B."/>
            <person name="Baker S.E."/>
            <person name="Barry K."/>
            <person name="Bills G."/>
            <person name="Bluhm B.H."/>
            <person name="Cannon C."/>
            <person name="Castanera R."/>
            <person name="Culley D.E."/>
            <person name="Daum C."/>
            <person name="Ezra D."/>
            <person name="Gonzalez J.B."/>
            <person name="Henrissat B."/>
            <person name="Kuo A."/>
            <person name="Liang C."/>
            <person name="Lipzen A."/>
            <person name="Lutzoni F."/>
            <person name="Magnuson J."/>
            <person name="Mondo S."/>
            <person name="Nolan M."/>
            <person name="Ohm R."/>
            <person name="Pangilinan J."/>
            <person name="Park H.-J."/>
            <person name="Ramirez L."/>
            <person name="Alfaro M."/>
            <person name="Sun H."/>
            <person name="Tritt A."/>
            <person name="Yoshinaga Y."/>
            <person name="Zwiers L.-H."/>
            <person name="Turgeon B.G."/>
            <person name="Goodwin S.B."/>
            <person name="Spatafora J.W."/>
            <person name="Crous P.W."/>
            <person name="Grigoriev I.V."/>
        </authorList>
    </citation>
    <scope>NUCLEOTIDE SEQUENCE</scope>
    <source>
        <strain evidence="10 12">CBS 781.70</strain>
    </source>
</reference>
<dbReference type="PANTHER" id="PTHR19302">
    <property type="entry name" value="GAMMA TUBULIN COMPLEX PROTEIN"/>
    <property type="match status" value="1"/>
</dbReference>
<dbReference type="Pfam" id="PF04130">
    <property type="entry name" value="GCP_C_terminal"/>
    <property type="match status" value="1"/>
</dbReference>
<dbReference type="GO" id="GO:0005874">
    <property type="term" value="C:microtubule"/>
    <property type="evidence" value="ECO:0007669"/>
    <property type="project" value="UniProtKB-KW"/>
</dbReference>
<dbReference type="GeneID" id="54414121"/>
<dbReference type="InterPro" id="IPR042241">
    <property type="entry name" value="GCP_C_sf"/>
</dbReference>
<evidence type="ECO:0000313" key="11">
    <source>
        <dbReference type="Proteomes" id="UP000504638"/>
    </source>
</evidence>
<feature type="domain" description="Gamma tubulin complex component C-terminal" evidence="8">
    <location>
        <begin position="313"/>
        <end position="740"/>
    </location>
</feature>
<dbReference type="RefSeq" id="XP_033532134.1">
    <property type="nucleotide sequence ID" value="XM_033673551.1"/>
</dbReference>
<evidence type="ECO:0000259" key="9">
    <source>
        <dbReference type="Pfam" id="PF17681"/>
    </source>
</evidence>
<feature type="region of interest" description="Disordered" evidence="7">
    <location>
        <begin position="706"/>
        <end position="730"/>
    </location>
</feature>
<evidence type="ECO:0000313" key="12">
    <source>
        <dbReference type="RefSeq" id="XP_033532134.1"/>
    </source>
</evidence>
<proteinExistence type="inferred from homology"/>
<evidence type="ECO:0000256" key="2">
    <source>
        <dbReference type="ARBA" id="ARBA00010337"/>
    </source>
</evidence>
<dbReference type="Pfam" id="PF17681">
    <property type="entry name" value="GCP_N_terminal"/>
    <property type="match status" value="1"/>
</dbReference>
<evidence type="ECO:0000256" key="6">
    <source>
        <dbReference type="RuleBase" id="RU363050"/>
    </source>
</evidence>
<dbReference type="AlphaFoldDB" id="A0A6G1FXJ0"/>
<dbReference type="GO" id="GO:0000922">
    <property type="term" value="C:spindle pole"/>
    <property type="evidence" value="ECO:0007669"/>
    <property type="project" value="InterPro"/>
</dbReference>
<dbReference type="GO" id="GO:0051321">
    <property type="term" value="P:meiotic cell cycle"/>
    <property type="evidence" value="ECO:0007669"/>
    <property type="project" value="TreeGrafter"/>
</dbReference>
<dbReference type="GO" id="GO:0051225">
    <property type="term" value="P:spindle assembly"/>
    <property type="evidence" value="ECO:0007669"/>
    <property type="project" value="TreeGrafter"/>
</dbReference>
<dbReference type="InterPro" id="IPR040457">
    <property type="entry name" value="GCP_C"/>
</dbReference>
<feature type="region of interest" description="Disordered" evidence="7">
    <location>
        <begin position="577"/>
        <end position="599"/>
    </location>
</feature>
<gene>
    <name evidence="10 12" type="ORF">P152DRAFT_100720</name>
</gene>
<dbReference type="InterPro" id="IPR007259">
    <property type="entry name" value="GCP"/>
</dbReference>
<dbReference type="GO" id="GO:0044732">
    <property type="term" value="C:mitotic spindle pole body"/>
    <property type="evidence" value="ECO:0007669"/>
    <property type="project" value="TreeGrafter"/>
</dbReference>
<dbReference type="GO" id="GO:0043015">
    <property type="term" value="F:gamma-tubulin binding"/>
    <property type="evidence" value="ECO:0007669"/>
    <property type="project" value="InterPro"/>
</dbReference>
<keyword evidence="3 6" id="KW-0963">Cytoplasm</keyword>
<evidence type="ECO:0000313" key="10">
    <source>
        <dbReference type="EMBL" id="KAF1810503.1"/>
    </source>
</evidence>
<evidence type="ECO:0000256" key="3">
    <source>
        <dbReference type="ARBA" id="ARBA00022490"/>
    </source>
</evidence>
<dbReference type="GO" id="GO:0007020">
    <property type="term" value="P:microtubule nucleation"/>
    <property type="evidence" value="ECO:0007669"/>
    <property type="project" value="InterPro"/>
</dbReference>
<organism evidence="10">
    <name type="scientific">Eremomyces bilateralis CBS 781.70</name>
    <dbReference type="NCBI Taxonomy" id="1392243"/>
    <lineage>
        <taxon>Eukaryota</taxon>
        <taxon>Fungi</taxon>
        <taxon>Dikarya</taxon>
        <taxon>Ascomycota</taxon>
        <taxon>Pezizomycotina</taxon>
        <taxon>Dothideomycetes</taxon>
        <taxon>Dothideomycetes incertae sedis</taxon>
        <taxon>Eremomycetales</taxon>
        <taxon>Eremomycetaceae</taxon>
        <taxon>Eremomyces</taxon>
    </lineage>
</organism>
<keyword evidence="5 6" id="KW-0206">Cytoskeleton</keyword>
<keyword evidence="11" id="KW-1185">Reference proteome</keyword>
<dbReference type="InterPro" id="IPR041470">
    <property type="entry name" value="GCP_N"/>
</dbReference>
<name>A0A6G1FXJ0_9PEZI</name>
<dbReference type="Proteomes" id="UP000504638">
    <property type="component" value="Unplaced"/>
</dbReference>
<accession>A0A6G1FXJ0</accession>
<reference evidence="12" key="3">
    <citation type="submission" date="2025-04" db="UniProtKB">
        <authorList>
            <consortium name="RefSeq"/>
        </authorList>
    </citation>
    <scope>IDENTIFICATION</scope>
    <source>
        <strain evidence="12">CBS 781.70</strain>
    </source>
</reference>